<dbReference type="PROSITE" id="PS51000">
    <property type="entry name" value="HTH_DEOR_2"/>
    <property type="match status" value="1"/>
</dbReference>
<feature type="domain" description="HTH deoR-type" evidence="3">
    <location>
        <begin position="3"/>
        <end position="58"/>
    </location>
</feature>
<organism evidence="4 5">
    <name type="scientific">Hymenobacter gummosus</name>
    <dbReference type="NCBI Taxonomy" id="1776032"/>
    <lineage>
        <taxon>Bacteria</taxon>
        <taxon>Pseudomonadati</taxon>
        <taxon>Bacteroidota</taxon>
        <taxon>Cytophagia</taxon>
        <taxon>Cytophagales</taxon>
        <taxon>Hymenobacteraceae</taxon>
        <taxon>Hymenobacter</taxon>
    </lineage>
</organism>
<dbReference type="InterPro" id="IPR036388">
    <property type="entry name" value="WH-like_DNA-bd_sf"/>
</dbReference>
<dbReference type="OrthoDB" id="9815009at2"/>
<dbReference type="Pfam" id="PF08279">
    <property type="entry name" value="HTH_11"/>
    <property type="match status" value="1"/>
</dbReference>
<gene>
    <name evidence="4" type="ORF">EJV47_22585</name>
</gene>
<dbReference type="PANTHER" id="PTHR34580:SF3">
    <property type="entry name" value="PROTEIN PAFB"/>
    <property type="match status" value="1"/>
</dbReference>
<name>A0A431TXR3_9BACT</name>
<evidence type="ECO:0000313" key="4">
    <source>
        <dbReference type="EMBL" id="RTQ46315.1"/>
    </source>
</evidence>
<dbReference type="PROSITE" id="PS52050">
    <property type="entry name" value="WYL"/>
    <property type="match status" value="1"/>
</dbReference>
<keyword evidence="2" id="KW-0804">Transcription</keyword>
<dbReference type="EMBL" id="RXOF01000016">
    <property type="protein sequence ID" value="RTQ46315.1"/>
    <property type="molecule type" value="Genomic_DNA"/>
</dbReference>
<evidence type="ECO:0000313" key="5">
    <source>
        <dbReference type="Proteomes" id="UP000282184"/>
    </source>
</evidence>
<dbReference type="InterPro" id="IPR036390">
    <property type="entry name" value="WH_DNA-bd_sf"/>
</dbReference>
<accession>A0A431TXR3</accession>
<dbReference type="RefSeq" id="WP_126695479.1">
    <property type="nucleotide sequence ID" value="NZ_RXOF01000016.1"/>
</dbReference>
<dbReference type="Pfam" id="PF13280">
    <property type="entry name" value="WYL"/>
    <property type="match status" value="1"/>
</dbReference>
<dbReference type="InterPro" id="IPR026881">
    <property type="entry name" value="WYL_dom"/>
</dbReference>
<evidence type="ECO:0000256" key="1">
    <source>
        <dbReference type="ARBA" id="ARBA00023015"/>
    </source>
</evidence>
<proteinExistence type="predicted"/>
<comment type="caution">
    <text evidence="4">The sequence shown here is derived from an EMBL/GenBank/DDBJ whole genome shotgun (WGS) entry which is preliminary data.</text>
</comment>
<keyword evidence="5" id="KW-1185">Reference proteome</keyword>
<evidence type="ECO:0000256" key="2">
    <source>
        <dbReference type="ARBA" id="ARBA00023163"/>
    </source>
</evidence>
<reference evidence="4 5" key="1">
    <citation type="submission" date="2018-12" db="EMBL/GenBank/DDBJ databases">
        <title>Hymenobacter gummosus sp. nov., isolated from a spring.</title>
        <authorList>
            <person name="Nie L."/>
        </authorList>
    </citation>
    <scope>NUCLEOTIDE SEQUENCE [LARGE SCALE GENOMIC DNA]</scope>
    <source>
        <strain evidence="4 5">KCTC 52166</strain>
    </source>
</reference>
<dbReference type="Gene3D" id="1.10.10.10">
    <property type="entry name" value="Winged helix-like DNA-binding domain superfamily/Winged helix DNA-binding domain"/>
    <property type="match status" value="1"/>
</dbReference>
<dbReference type="Proteomes" id="UP000282184">
    <property type="component" value="Unassembled WGS sequence"/>
</dbReference>
<sequence>MNRIERLFGLTTLLQAKKYVPAEELAAQFGISVRTVYRDIKALGEQGIPVSFEPNKGYFLVQGYFLPPIAFTPAEANALVLLEALAATLTDASIQAHVGTALSKVKAVLREPDRTRLQQFTSSIQLHLPEYFRGPADYLATLQTALAERCAVELEYCDKAGQPSQRYVEPIGLAFYNFAWHLIGWCQLRQAYRDFKVARIRRLTATTRPFSRAEHQLLTEYIAELHLPPTG</sequence>
<dbReference type="InterPro" id="IPR001034">
    <property type="entry name" value="DeoR_HTH"/>
</dbReference>
<dbReference type="AlphaFoldDB" id="A0A431TXR3"/>
<dbReference type="GO" id="GO:0003700">
    <property type="term" value="F:DNA-binding transcription factor activity"/>
    <property type="evidence" value="ECO:0007669"/>
    <property type="project" value="InterPro"/>
</dbReference>
<protein>
    <submittedName>
        <fullName evidence="4">YafY family transcriptional regulator</fullName>
    </submittedName>
</protein>
<dbReference type="InterPro" id="IPR013196">
    <property type="entry name" value="HTH_11"/>
</dbReference>
<dbReference type="InterPro" id="IPR051534">
    <property type="entry name" value="CBASS_pafABC_assoc_protein"/>
</dbReference>
<dbReference type="SUPFAM" id="SSF46785">
    <property type="entry name" value="Winged helix' DNA-binding domain"/>
    <property type="match status" value="1"/>
</dbReference>
<keyword evidence="1" id="KW-0805">Transcription regulation</keyword>
<dbReference type="PANTHER" id="PTHR34580">
    <property type="match status" value="1"/>
</dbReference>
<evidence type="ECO:0000259" key="3">
    <source>
        <dbReference type="PROSITE" id="PS51000"/>
    </source>
</evidence>